<feature type="binding site" evidence="9">
    <location>
        <begin position="280"/>
        <end position="282"/>
    </location>
    <ligand>
        <name>ATP</name>
        <dbReference type="ChEBI" id="CHEBI:30616"/>
    </ligand>
</feature>
<dbReference type="EMBL" id="FMBM01000002">
    <property type="protein sequence ID" value="SCC82463.1"/>
    <property type="molecule type" value="Genomic_DNA"/>
</dbReference>
<keyword evidence="14" id="KW-1185">Reference proteome</keyword>
<gene>
    <name evidence="9 11" type="primary">ackA</name>
    <name evidence="12" type="ORF">GA0071312_3455</name>
    <name evidence="11" type="ORF">HLUCCO17_06505</name>
</gene>
<sequence>MSAALLVLNIGSSTIKFALYPADGDGVIARGRIENVGHEPALVMNEGGDALDGAAPPQDKPQIRDLTIWLLETLSARFADREISGIGHRVVHGGPDFAAPVRVTPDILDSLDRLTPLAPQHQPHNLAGIHAAEALWAGIPQVACFDTAFHHARPRLSKLFALPRALSEEGILRYGFHGLSYAHIARLLPGTFDAQTAAGKVIVAHLGSGVSLCGMEAGTSVSTTMGFTALDGVMMGTRCGQIDPGVLIHLMRDKGLDADALEKLLGKQSGLLGVSGISNDMRKLAASDAPEAEEAIALFAASILHHIGALAADLGGLDGLVFTAGIGEHDAALRLRVMHGLAWLGLIPDEAANEAHGPIISRPESRISAAVIPTDEEAEIRDSLRALL</sequence>
<dbReference type="EMBL" id="LJSX01000007">
    <property type="protein sequence ID" value="KPQ11556.1"/>
    <property type="molecule type" value="Genomic_DNA"/>
</dbReference>
<dbReference type="Gene3D" id="3.30.420.40">
    <property type="match status" value="2"/>
</dbReference>
<dbReference type="EC" id="2.7.2.1" evidence="9"/>
<dbReference type="PIRSF" id="PIRSF000722">
    <property type="entry name" value="Acetate_prop_kin"/>
    <property type="match status" value="1"/>
</dbReference>
<comment type="subcellular location">
    <subcellularLocation>
        <location evidence="9">Cytoplasm</location>
    </subcellularLocation>
</comment>
<dbReference type="InterPro" id="IPR004372">
    <property type="entry name" value="Ac/propionate_kinase"/>
</dbReference>
<evidence type="ECO:0000256" key="7">
    <source>
        <dbReference type="ARBA" id="ARBA00022840"/>
    </source>
</evidence>
<dbReference type="HAMAP" id="MF_00020">
    <property type="entry name" value="Acetate_kinase"/>
    <property type="match status" value="1"/>
</dbReference>
<comment type="cofactor">
    <cofactor evidence="9">
        <name>Mg(2+)</name>
        <dbReference type="ChEBI" id="CHEBI:18420"/>
    </cofactor>
    <cofactor evidence="9">
        <name>Mn(2+)</name>
        <dbReference type="ChEBI" id="CHEBI:29035"/>
    </cofactor>
    <text evidence="9">Mg(2+). Can also accept Mn(2+).</text>
</comment>
<feature type="site" description="Transition state stabilizer" evidence="9">
    <location>
        <position position="177"/>
    </location>
</feature>
<proteinExistence type="inferred from homology"/>
<dbReference type="Pfam" id="PF00871">
    <property type="entry name" value="Acetate_kinase"/>
    <property type="match status" value="1"/>
</dbReference>
<dbReference type="GO" id="GO:0005829">
    <property type="term" value="C:cytosol"/>
    <property type="evidence" value="ECO:0007669"/>
    <property type="project" value="TreeGrafter"/>
</dbReference>
<comment type="pathway">
    <text evidence="9">Metabolic intermediate biosynthesis; acetyl-CoA biosynthesis; acetyl-CoA from acetate: step 1/2.</text>
</comment>
<evidence type="ECO:0000256" key="8">
    <source>
        <dbReference type="ARBA" id="ARBA00022842"/>
    </source>
</evidence>
<evidence type="ECO:0000313" key="13">
    <source>
        <dbReference type="Proteomes" id="UP000050497"/>
    </source>
</evidence>
<dbReference type="GO" id="GO:0008776">
    <property type="term" value="F:acetate kinase activity"/>
    <property type="evidence" value="ECO:0007669"/>
    <property type="project" value="UniProtKB-UniRule"/>
</dbReference>
<dbReference type="Proteomes" id="UP000182800">
    <property type="component" value="Unassembled WGS sequence"/>
</dbReference>
<accession>A0A0P8BPN7</accession>
<protein>
    <recommendedName>
        <fullName evidence="9">Acetate kinase</fullName>
        <ecNumber evidence="9">2.7.2.1</ecNumber>
    </recommendedName>
    <alternativeName>
        <fullName evidence="9">Acetokinase</fullName>
    </alternativeName>
</protein>
<keyword evidence="6 9" id="KW-0418">Kinase</keyword>
<evidence type="ECO:0000313" key="12">
    <source>
        <dbReference type="EMBL" id="SCC82463.1"/>
    </source>
</evidence>
<feature type="binding site" evidence="9">
    <location>
        <position position="16"/>
    </location>
    <ligand>
        <name>ATP</name>
        <dbReference type="ChEBI" id="CHEBI:30616"/>
    </ligand>
</feature>
<feature type="active site" description="Proton donor/acceptor" evidence="9">
    <location>
        <position position="146"/>
    </location>
</feature>
<dbReference type="GO" id="GO:0005524">
    <property type="term" value="F:ATP binding"/>
    <property type="evidence" value="ECO:0007669"/>
    <property type="project" value="UniProtKB-KW"/>
</dbReference>
<reference evidence="11 13" key="1">
    <citation type="submission" date="2015-09" db="EMBL/GenBank/DDBJ databases">
        <title>Identification and resolution of microdiversity through metagenomic sequencing of parallel consortia.</title>
        <authorList>
            <person name="Nelson W.C."/>
            <person name="Romine M.F."/>
            <person name="Lindemann S.R."/>
        </authorList>
    </citation>
    <scope>NUCLEOTIDE SEQUENCE [LARGE SCALE GENOMIC DNA]</scope>
    <source>
        <strain evidence="11">HL-109</strain>
    </source>
</reference>
<evidence type="ECO:0000256" key="10">
    <source>
        <dbReference type="RuleBase" id="RU003835"/>
    </source>
</evidence>
<dbReference type="PATRIC" id="fig|1653334.4.peg.2377"/>
<dbReference type="InterPro" id="IPR023865">
    <property type="entry name" value="Aliphatic_acid_kinase_CS"/>
</dbReference>
<keyword evidence="2 9" id="KW-0963">Cytoplasm</keyword>
<dbReference type="STRING" id="1653334.GA0071312_3455"/>
<keyword evidence="3 9" id="KW-0808">Transferase</keyword>
<evidence type="ECO:0000313" key="14">
    <source>
        <dbReference type="Proteomes" id="UP000182800"/>
    </source>
</evidence>
<dbReference type="PRINTS" id="PR00471">
    <property type="entry name" value="ACETATEKNASE"/>
</dbReference>
<dbReference type="PANTHER" id="PTHR21060:SF21">
    <property type="entry name" value="ACETATE KINASE"/>
    <property type="match status" value="1"/>
</dbReference>
<dbReference type="PROSITE" id="PS01075">
    <property type="entry name" value="ACETATE_KINASE_1"/>
    <property type="match status" value="1"/>
</dbReference>
<keyword evidence="7 9" id="KW-0067">ATP-binding</keyword>
<name>A0A0P8BPN7_9HYPH</name>
<feature type="binding site" evidence="9">
    <location>
        <position position="89"/>
    </location>
    <ligand>
        <name>substrate</name>
    </ligand>
</feature>
<keyword evidence="8 9" id="KW-0460">Magnesium</keyword>
<evidence type="ECO:0000313" key="11">
    <source>
        <dbReference type="EMBL" id="KPQ11556.1"/>
    </source>
</evidence>
<feature type="binding site" evidence="9">
    <location>
        <begin position="325"/>
        <end position="329"/>
    </location>
    <ligand>
        <name>ATP</name>
        <dbReference type="ChEBI" id="CHEBI:30616"/>
    </ligand>
</feature>
<reference evidence="12 14" key="2">
    <citation type="submission" date="2016-08" db="EMBL/GenBank/DDBJ databases">
        <authorList>
            <person name="Varghese N."/>
            <person name="Submissions Spin"/>
        </authorList>
    </citation>
    <scope>NUCLEOTIDE SEQUENCE [LARGE SCALE GENOMIC DNA]</scope>
    <source>
        <strain evidence="12 14">HL-109</strain>
    </source>
</reference>
<keyword evidence="4 9" id="KW-0479">Metal-binding</keyword>
<dbReference type="PANTHER" id="PTHR21060">
    <property type="entry name" value="ACETATE KINASE"/>
    <property type="match status" value="1"/>
</dbReference>
<organism evidence="11 13">
    <name type="scientific">Saliniramus fredricksonii</name>
    <dbReference type="NCBI Taxonomy" id="1653334"/>
    <lineage>
        <taxon>Bacteria</taxon>
        <taxon>Pseudomonadati</taxon>
        <taxon>Pseudomonadota</taxon>
        <taxon>Alphaproteobacteria</taxon>
        <taxon>Hyphomicrobiales</taxon>
        <taxon>Salinarimonadaceae</taxon>
        <taxon>Saliniramus</taxon>
    </lineage>
</organism>
<dbReference type="Proteomes" id="UP000050497">
    <property type="component" value="Unassembled WGS sequence"/>
</dbReference>
<evidence type="ECO:0000256" key="6">
    <source>
        <dbReference type="ARBA" id="ARBA00022777"/>
    </source>
</evidence>
<dbReference type="RefSeq" id="WP_074445948.1">
    <property type="nucleotide sequence ID" value="NZ_FMBM01000002.1"/>
</dbReference>
<feature type="binding site" evidence="9">
    <location>
        <position position="376"/>
    </location>
    <ligand>
        <name>Mg(2+)</name>
        <dbReference type="ChEBI" id="CHEBI:18420"/>
    </ligand>
</feature>
<evidence type="ECO:0000256" key="9">
    <source>
        <dbReference type="HAMAP-Rule" id="MF_00020"/>
    </source>
</evidence>
<comment type="caution">
    <text evidence="11">The sequence shown here is derived from an EMBL/GenBank/DDBJ whole genome shotgun (WGS) entry which is preliminary data.</text>
</comment>
<comment type="subunit">
    <text evidence="9">Homodimer.</text>
</comment>
<dbReference type="GO" id="GO:0006085">
    <property type="term" value="P:acetyl-CoA biosynthetic process"/>
    <property type="evidence" value="ECO:0007669"/>
    <property type="project" value="UniProtKB-UniRule"/>
</dbReference>
<dbReference type="GO" id="GO:0006083">
    <property type="term" value="P:acetate metabolic process"/>
    <property type="evidence" value="ECO:0007669"/>
    <property type="project" value="TreeGrafter"/>
</dbReference>
<evidence type="ECO:0000256" key="5">
    <source>
        <dbReference type="ARBA" id="ARBA00022741"/>
    </source>
</evidence>
<feature type="binding site" evidence="9">
    <location>
        <begin position="205"/>
        <end position="209"/>
    </location>
    <ligand>
        <name>ATP</name>
        <dbReference type="ChEBI" id="CHEBI:30616"/>
    </ligand>
</feature>
<dbReference type="InterPro" id="IPR000890">
    <property type="entry name" value="Aliphatic_acid_kin_short-chain"/>
</dbReference>
<feature type="binding site" evidence="9">
    <location>
        <position position="9"/>
    </location>
    <ligand>
        <name>Mg(2+)</name>
        <dbReference type="ChEBI" id="CHEBI:18420"/>
    </ligand>
</feature>
<dbReference type="SUPFAM" id="SSF53067">
    <property type="entry name" value="Actin-like ATPase domain"/>
    <property type="match status" value="2"/>
</dbReference>
<evidence type="ECO:0000256" key="1">
    <source>
        <dbReference type="ARBA" id="ARBA00008748"/>
    </source>
</evidence>
<keyword evidence="5 9" id="KW-0547">Nucleotide-binding</keyword>
<comment type="similarity">
    <text evidence="1 9 10">Belongs to the acetokinase family.</text>
</comment>
<dbReference type="GO" id="GO:0000287">
    <property type="term" value="F:magnesium ion binding"/>
    <property type="evidence" value="ECO:0007669"/>
    <property type="project" value="UniProtKB-UniRule"/>
</dbReference>
<dbReference type="AlphaFoldDB" id="A0A0P8BPN7"/>
<comment type="function">
    <text evidence="9">Catalyzes the formation of acetyl phosphate from acetate and ATP. Can also catalyze the reverse reaction.</text>
</comment>
<dbReference type="InterPro" id="IPR043129">
    <property type="entry name" value="ATPase_NBD"/>
</dbReference>
<comment type="catalytic activity">
    <reaction evidence="9">
        <text>acetate + ATP = acetyl phosphate + ADP</text>
        <dbReference type="Rhea" id="RHEA:11352"/>
        <dbReference type="ChEBI" id="CHEBI:22191"/>
        <dbReference type="ChEBI" id="CHEBI:30089"/>
        <dbReference type="ChEBI" id="CHEBI:30616"/>
        <dbReference type="ChEBI" id="CHEBI:456216"/>
        <dbReference type="EC" id="2.7.2.1"/>
    </reaction>
</comment>
<evidence type="ECO:0000256" key="3">
    <source>
        <dbReference type="ARBA" id="ARBA00022679"/>
    </source>
</evidence>
<evidence type="ECO:0000256" key="4">
    <source>
        <dbReference type="ARBA" id="ARBA00022723"/>
    </source>
</evidence>
<dbReference type="OrthoDB" id="9802453at2"/>
<dbReference type="NCBIfam" id="TIGR00016">
    <property type="entry name" value="ackA"/>
    <property type="match status" value="1"/>
</dbReference>
<dbReference type="UniPathway" id="UPA00340">
    <property type="reaction ID" value="UER00458"/>
</dbReference>
<feature type="site" description="Transition state stabilizer" evidence="9">
    <location>
        <position position="238"/>
    </location>
</feature>
<evidence type="ECO:0000256" key="2">
    <source>
        <dbReference type="ARBA" id="ARBA00022490"/>
    </source>
</evidence>